<evidence type="ECO:0008006" key="4">
    <source>
        <dbReference type="Google" id="ProtNLM"/>
    </source>
</evidence>
<dbReference type="AlphaFoldDB" id="A0AAN9UDB8"/>
<accession>A0AAN9UDB8</accession>
<name>A0AAN9UDB8_9PEZI</name>
<protein>
    <recommendedName>
        <fullName evidence="4">Malate dehydrogenase</fullName>
    </recommendedName>
</protein>
<feature type="chain" id="PRO_5043051354" description="Malate dehydrogenase" evidence="1">
    <location>
        <begin position="19"/>
        <end position="268"/>
    </location>
</feature>
<evidence type="ECO:0000256" key="1">
    <source>
        <dbReference type="SAM" id="SignalP"/>
    </source>
</evidence>
<proteinExistence type="predicted"/>
<feature type="signal peptide" evidence="1">
    <location>
        <begin position="1"/>
        <end position="18"/>
    </location>
</feature>
<dbReference type="Pfam" id="PF11937">
    <property type="entry name" value="DUF3455"/>
    <property type="match status" value="1"/>
</dbReference>
<sequence>MLPSNLFVLLSAAVLTSASPIYHLRKRCNETLPDAPSPPPTSPPITATPVLPVNGGDTELAGPGNATLKHIVVGHGIQNYTCASAGATATSAGALAVFWDIQALYPGTGASSLTEADWAALPAKVLRTTDVPLNLLPTSSSQYAADPTAPFPSPATDLEIEGIDGPLRFMGHHFFDTTLTPTFDVQGDGTPAPFFQGKKDADIKAPADADKGLTDSGAVDWLRLTDKGTSSGPVSLVFRVLTAGGNPAPCTEAGQTDSVPYAAMYWMY</sequence>
<dbReference type="PANTHER" id="PTHR35567:SF3">
    <property type="entry name" value="MALATE DEHYDROGENASE"/>
    <property type="match status" value="1"/>
</dbReference>
<dbReference type="InterPro" id="IPR021851">
    <property type="entry name" value="DUF3455"/>
</dbReference>
<evidence type="ECO:0000313" key="2">
    <source>
        <dbReference type="EMBL" id="KAK7739786.1"/>
    </source>
</evidence>
<dbReference type="PANTHER" id="PTHR35567">
    <property type="entry name" value="MALATE DEHYDROGENASE (AFU_ORTHOLOGUE AFUA_2G13800)"/>
    <property type="match status" value="1"/>
</dbReference>
<dbReference type="EMBL" id="JAKJXP020000179">
    <property type="protein sequence ID" value="KAK7739786.1"/>
    <property type="molecule type" value="Genomic_DNA"/>
</dbReference>
<evidence type="ECO:0000313" key="3">
    <source>
        <dbReference type="Proteomes" id="UP001320420"/>
    </source>
</evidence>
<gene>
    <name evidence="2" type="ORF">SLS62_011228</name>
</gene>
<keyword evidence="1" id="KW-0732">Signal</keyword>
<organism evidence="2 3">
    <name type="scientific">Diatrype stigma</name>
    <dbReference type="NCBI Taxonomy" id="117547"/>
    <lineage>
        <taxon>Eukaryota</taxon>
        <taxon>Fungi</taxon>
        <taxon>Dikarya</taxon>
        <taxon>Ascomycota</taxon>
        <taxon>Pezizomycotina</taxon>
        <taxon>Sordariomycetes</taxon>
        <taxon>Xylariomycetidae</taxon>
        <taxon>Xylariales</taxon>
        <taxon>Diatrypaceae</taxon>
        <taxon>Diatrype</taxon>
    </lineage>
</organism>
<comment type="caution">
    <text evidence="2">The sequence shown here is derived from an EMBL/GenBank/DDBJ whole genome shotgun (WGS) entry which is preliminary data.</text>
</comment>
<reference evidence="2 3" key="1">
    <citation type="submission" date="2024-02" db="EMBL/GenBank/DDBJ databases">
        <title>De novo assembly and annotation of 12 fungi associated with fruit tree decline syndrome in Ontario, Canada.</title>
        <authorList>
            <person name="Sulman M."/>
            <person name="Ellouze W."/>
            <person name="Ilyukhin E."/>
        </authorList>
    </citation>
    <scope>NUCLEOTIDE SEQUENCE [LARGE SCALE GENOMIC DNA]</scope>
    <source>
        <strain evidence="2 3">M11/M66-122</strain>
    </source>
</reference>
<keyword evidence="3" id="KW-1185">Reference proteome</keyword>
<dbReference type="Proteomes" id="UP001320420">
    <property type="component" value="Unassembled WGS sequence"/>
</dbReference>